<name>A0AAV5DA73_ELECO</name>
<organism evidence="1 2">
    <name type="scientific">Eleusine coracana subsp. coracana</name>
    <dbReference type="NCBI Taxonomy" id="191504"/>
    <lineage>
        <taxon>Eukaryota</taxon>
        <taxon>Viridiplantae</taxon>
        <taxon>Streptophyta</taxon>
        <taxon>Embryophyta</taxon>
        <taxon>Tracheophyta</taxon>
        <taxon>Spermatophyta</taxon>
        <taxon>Magnoliopsida</taxon>
        <taxon>Liliopsida</taxon>
        <taxon>Poales</taxon>
        <taxon>Poaceae</taxon>
        <taxon>PACMAD clade</taxon>
        <taxon>Chloridoideae</taxon>
        <taxon>Cynodonteae</taxon>
        <taxon>Eleusininae</taxon>
        <taxon>Eleusine</taxon>
    </lineage>
</organism>
<dbReference type="AlphaFoldDB" id="A0AAV5DA73"/>
<evidence type="ECO:0000313" key="2">
    <source>
        <dbReference type="Proteomes" id="UP001054889"/>
    </source>
</evidence>
<reference evidence="1" key="1">
    <citation type="journal article" date="2018" name="DNA Res.">
        <title>Multiple hybrid de novo genome assembly of finger millet, an orphan allotetraploid crop.</title>
        <authorList>
            <person name="Hatakeyama M."/>
            <person name="Aluri S."/>
            <person name="Balachadran M.T."/>
            <person name="Sivarajan S.R."/>
            <person name="Patrignani A."/>
            <person name="Gruter S."/>
            <person name="Poveda L."/>
            <person name="Shimizu-Inatsugi R."/>
            <person name="Baeten J."/>
            <person name="Francoijs K.J."/>
            <person name="Nataraja K.N."/>
            <person name="Reddy Y.A.N."/>
            <person name="Phadnis S."/>
            <person name="Ravikumar R.L."/>
            <person name="Schlapbach R."/>
            <person name="Sreeman S.M."/>
            <person name="Shimizu K.K."/>
        </authorList>
    </citation>
    <scope>NUCLEOTIDE SEQUENCE</scope>
</reference>
<proteinExistence type="predicted"/>
<comment type="caution">
    <text evidence="1">The sequence shown here is derived from an EMBL/GenBank/DDBJ whole genome shotgun (WGS) entry which is preliminary data.</text>
</comment>
<keyword evidence="2" id="KW-1185">Reference proteome</keyword>
<sequence length="123" mass="13067">MGSNSRTGVNGGNIWRLHRCALDEAWGAASVRAKEVGVGDHPECGVVLHHAALGVQSDLFQVAASSASSRAKVYPWHRLHNRRRPLVNALATSGACGQRPRPPSTAGDSAWDGLGLQEVVRPI</sequence>
<dbReference type="Proteomes" id="UP001054889">
    <property type="component" value="Unassembled WGS sequence"/>
</dbReference>
<gene>
    <name evidence="1" type="primary">ga25258</name>
    <name evidence="1" type="ORF">PR202_ga25258</name>
</gene>
<accession>A0AAV5DA73</accession>
<dbReference type="EMBL" id="BQKI01000014">
    <property type="protein sequence ID" value="GJN07427.1"/>
    <property type="molecule type" value="Genomic_DNA"/>
</dbReference>
<reference evidence="1" key="2">
    <citation type="submission" date="2021-12" db="EMBL/GenBank/DDBJ databases">
        <title>Resequencing data analysis of finger millet.</title>
        <authorList>
            <person name="Hatakeyama M."/>
            <person name="Aluri S."/>
            <person name="Balachadran M.T."/>
            <person name="Sivarajan S.R."/>
            <person name="Poveda L."/>
            <person name="Shimizu-Inatsugi R."/>
            <person name="Schlapbach R."/>
            <person name="Sreeman S.M."/>
            <person name="Shimizu K.K."/>
        </authorList>
    </citation>
    <scope>NUCLEOTIDE SEQUENCE</scope>
</reference>
<evidence type="ECO:0000313" key="1">
    <source>
        <dbReference type="EMBL" id="GJN07427.1"/>
    </source>
</evidence>
<protein>
    <submittedName>
        <fullName evidence="1">Uncharacterized protein</fullName>
    </submittedName>
</protein>